<feature type="transmembrane region" description="Helical" evidence="9">
    <location>
        <begin position="244"/>
        <end position="266"/>
    </location>
</feature>
<dbReference type="AlphaFoldDB" id="A0A5C8ZJ37"/>
<dbReference type="EMBL" id="VKAC01000003">
    <property type="protein sequence ID" value="TXR57121.1"/>
    <property type="molecule type" value="Genomic_DNA"/>
</dbReference>
<keyword evidence="3" id="KW-1003">Cell membrane</keyword>
<evidence type="ECO:0000256" key="9">
    <source>
        <dbReference type="SAM" id="Phobius"/>
    </source>
</evidence>
<dbReference type="InterPro" id="IPR003838">
    <property type="entry name" value="ABC3_permease_C"/>
</dbReference>
<evidence type="ECO:0000256" key="7">
    <source>
        <dbReference type="ARBA" id="ARBA00038076"/>
    </source>
</evidence>
<feature type="domain" description="ABC3 transporter permease C-terminal" evidence="10">
    <location>
        <begin position="246"/>
        <end position="357"/>
    </location>
</feature>
<comment type="caution">
    <text evidence="12">The sequence shown here is derived from an EMBL/GenBank/DDBJ whole genome shotgun (WGS) entry which is preliminary data.</text>
</comment>
<evidence type="ECO:0000313" key="13">
    <source>
        <dbReference type="Proteomes" id="UP000321234"/>
    </source>
</evidence>
<evidence type="ECO:0000256" key="3">
    <source>
        <dbReference type="ARBA" id="ARBA00022475"/>
    </source>
</evidence>
<dbReference type="OrthoDB" id="5242186at2"/>
<evidence type="ECO:0000256" key="5">
    <source>
        <dbReference type="ARBA" id="ARBA00022989"/>
    </source>
</evidence>
<dbReference type="Pfam" id="PF02687">
    <property type="entry name" value="FtsX"/>
    <property type="match status" value="1"/>
</dbReference>
<evidence type="ECO:0000256" key="4">
    <source>
        <dbReference type="ARBA" id="ARBA00022692"/>
    </source>
</evidence>
<evidence type="ECO:0000259" key="11">
    <source>
        <dbReference type="Pfam" id="PF12704"/>
    </source>
</evidence>
<keyword evidence="6 9" id="KW-0472">Membrane</keyword>
<dbReference type="PANTHER" id="PTHR43738:SF1">
    <property type="entry name" value="HEMIN TRANSPORT SYSTEM PERMEASE PROTEIN HRTB-RELATED"/>
    <property type="match status" value="1"/>
</dbReference>
<evidence type="ECO:0000256" key="1">
    <source>
        <dbReference type="ARBA" id="ARBA00004651"/>
    </source>
</evidence>
<sequence length="365" mass="35775">MFVAWRDLRAARGRFALLAAVVALVTLLVGSLTGLTAGLAAQNTSALLGLGADAVVLARPSGAGGGSGELTFADSTVTSAQQSAWASAAGVTGAWPLGVSQSRAARQTSSGQTGAAVSVLGTDPGLTPTAPRSRGTVVLSEPAADELGARTGGEVELGGQRFTVAAVSGDGWYSHTPVVWTTFSDWQQLSRAAGGSGDASALVVRGDLDGDQRAALDASTGTTATTLLGSLGAIGAFRSEVGSLALIIGLLLVVSALVVGAFFTVWTLQRTADVAVLKALGASTRTLVVDALGQGTAVLVGGVAAGTAAVVALGLAAGTAVPFVLSPLTALAPSALVVLLGLAGVLAALRAITSANPLTALGSIR</sequence>
<keyword evidence="5 9" id="KW-1133">Transmembrane helix</keyword>
<dbReference type="InterPro" id="IPR025857">
    <property type="entry name" value="MacB_PCD"/>
</dbReference>
<dbReference type="Proteomes" id="UP000321234">
    <property type="component" value="Unassembled WGS sequence"/>
</dbReference>
<dbReference type="GO" id="GO:0005886">
    <property type="term" value="C:plasma membrane"/>
    <property type="evidence" value="ECO:0007669"/>
    <property type="project" value="UniProtKB-SubCell"/>
</dbReference>
<feature type="compositionally biased region" description="Polar residues" evidence="8">
    <location>
        <begin position="102"/>
        <end position="115"/>
    </location>
</feature>
<accession>A0A5C8ZJ37</accession>
<protein>
    <submittedName>
        <fullName evidence="12">ABC transporter permease</fullName>
    </submittedName>
</protein>
<dbReference type="PANTHER" id="PTHR43738">
    <property type="entry name" value="ABC TRANSPORTER, MEMBRANE PROTEIN"/>
    <property type="match status" value="1"/>
</dbReference>
<organism evidence="12 13">
    <name type="scientific">Quadrisphaera setariae</name>
    <dbReference type="NCBI Taxonomy" id="2593304"/>
    <lineage>
        <taxon>Bacteria</taxon>
        <taxon>Bacillati</taxon>
        <taxon>Actinomycetota</taxon>
        <taxon>Actinomycetes</taxon>
        <taxon>Kineosporiales</taxon>
        <taxon>Kineosporiaceae</taxon>
        <taxon>Quadrisphaera</taxon>
    </lineage>
</organism>
<comment type="similarity">
    <text evidence="7">Belongs to the ABC-4 integral membrane protein family.</text>
</comment>
<dbReference type="RefSeq" id="WP_147925541.1">
    <property type="nucleotide sequence ID" value="NZ_VKAC01000003.1"/>
</dbReference>
<comment type="subcellular location">
    <subcellularLocation>
        <location evidence="1">Cell membrane</location>
        <topology evidence="1">Multi-pass membrane protein</topology>
    </subcellularLocation>
</comment>
<evidence type="ECO:0000256" key="8">
    <source>
        <dbReference type="SAM" id="MobiDB-lite"/>
    </source>
</evidence>
<reference evidence="12 13" key="1">
    <citation type="submission" date="2019-07" db="EMBL/GenBank/DDBJ databases">
        <title>Quadrisphaera sp. strain DD2A genome sequencing and assembly.</title>
        <authorList>
            <person name="Kim I."/>
        </authorList>
    </citation>
    <scope>NUCLEOTIDE SEQUENCE [LARGE SCALE GENOMIC DNA]</scope>
    <source>
        <strain evidence="12 13">DD2A</strain>
    </source>
</reference>
<dbReference type="Pfam" id="PF12704">
    <property type="entry name" value="MacB_PCD"/>
    <property type="match status" value="1"/>
</dbReference>
<feature type="domain" description="MacB-like periplasmic core" evidence="11">
    <location>
        <begin position="22"/>
        <end position="196"/>
    </location>
</feature>
<keyword evidence="2" id="KW-0813">Transport</keyword>
<evidence type="ECO:0000256" key="6">
    <source>
        <dbReference type="ARBA" id="ARBA00023136"/>
    </source>
</evidence>
<proteinExistence type="inferred from homology"/>
<dbReference type="InterPro" id="IPR051125">
    <property type="entry name" value="ABC-4/HrtB_transporter"/>
</dbReference>
<gene>
    <name evidence="12" type="ORF">FMM08_06560</name>
</gene>
<feature type="transmembrane region" description="Helical" evidence="9">
    <location>
        <begin position="287"/>
        <end position="316"/>
    </location>
</feature>
<evidence type="ECO:0000259" key="10">
    <source>
        <dbReference type="Pfam" id="PF02687"/>
    </source>
</evidence>
<keyword evidence="13" id="KW-1185">Reference proteome</keyword>
<name>A0A5C8ZJ37_9ACTN</name>
<keyword evidence="4 9" id="KW-0812">Transmembrane</keyword>
<feature type="transmembrane region" description="Helical" evidence="9">
    <location>
        <begin position="328"/>
        <end position="349"/>
    </location>
</feature>
<evidence type="ECO:0000256" key="2">
    <source>
        <dbReference type="ARBA" id="ARBA00022448"/>
    </source>
</evidence>
<evidence type="ECO:0000313" key="12">
    <source>
        <dbReference type="EMBL" id="TXR57121.1"/>
    </source>
</evidence>
<feature type="region of interest" description="Disordered" evidence="8">
    <location>
        <begin position="102"/>
        <end position="133"/>
    </location>
</feature>